<organism evidence="1 2">
    <name type="scientific">Clonostachys byssicola</name>
    <dbReference type="NCBI Taxonomy" id="160290"/>
    <lineage>
        <taxon>Eukaryota</taxon>
        <taxon>Fungi</taxon>
        <taxon>Dikarya</taxon>
        <taxon>Ascomycota</taxon>
        <taxon>Pezizomycotina</taxon>
        <taxon>Sordariomycetes</taxon>
        <taxon>Hypocreomycetidae</taxon>
        <taxon>Hypocreales</taxon>
        <taxon>Bionectriaceae</taxon>
        <taxon>Clonostachys</taxon>
    </lineage>
</organism>
<dbReference type="PANTHER" id="PTHR42749">
    <property type="entry name" value="CELL SHAPE-DETERMINING PROTEIN MREB"/>
    <property type="match status" value="1"/>
</dbReference>
<evidence type="ECO:0000313" key="2">
    <source>
        <dbReference type="Proteomes" id="UP000754883"/>
    </source>
</evidence>
<gene>
    <name evidence="1" type="ORF">CBYS24578_00011425</name>
</gene>
<proteinExistence type="predicted"/>
<dbReference type="OrthoDB" id="5141986at2759"/>
<reference evidence="1 2" key="2">
    <citation type="submission" date="2021-10" db="EMBL/GenBank/DDBJ databases">
        <authorList>
            <person name="Piombo E."/>
        </authorList>
    </citation>
    <scope>NUCLEOTIDE SEQUENCE [LARGE SCALE GENOMIC DNA]</scope>
</reference>
<name>A0A9N9UXL6_9HYPO</name>
<evidence type="ECO:0000313" key="1">
    <source>
        <dbReference type="EMBL" id="CAH0003102.1"/>
    </source>
</evidence>
<dbReference type="EMBL" id="CABFNO020001563">
    <property type="protein sequence ID" value="CAH0003102.1"/>
    <property type="molecule type" value="Genomic_DNA"/>
</dbReference>
<keyword evidence="2" id="KW-1185">Reference proteome</keyword>
<dbReference type="Gene3D" id="3.30.420.40">
    <property type="match status" value="2"/>
</dbReference>
<dbReference type="Gene3D" id="3.90.640.10">
    <property type="entry name" value="Actin, Chain A, domain 4"/>
    <property type="match status" value="1"/>
</dbReference>
<dbReference type="AlphaFoldDB" id="A0A9N9UXL6"/>
<sequence>MTSTACECAQRFLYSGAACVLAWHCKEHQYFAEISSAEVDKFQTRLSVSKQGVMRFLPAGEDCGAGETSLQLFKLNLMSNEPWTSNREDAAVATTLNARWRSRVSTADDVTPVAIYMRGLFEYTIKRLERWITGRNAAEVGVVVVLASPACWNTETNARFQRAVQLSGIGSQQSIGDRTRETRIVFDREHMAALRGIRKQEGLWYIAPRSKLHKFIVVDVGGVTIDAVVCRNAPGNSPSKSRLGGSFLVDCQFWDLLDEWIKKNFPVREEQNQELYRERMKVLVTWEFMQKMSYLPHIPGSPLEVKLLEKTLTIGREEFKGFFKDTVEIIAKVVNDLFEEEVKQTGDAPTTVILTGGFSHCAWLYVALADQLKESPARSLRVNPPGAESRWNAVAVGAAYAYWQLSQPNAEPQGEAPGDEVEDHE</sequence>
<dbReference type="PANTHER" id="PTHR42749:SF1">
    <property type="entry name" value="CELL SHAPE-DETERMINING PROTEIN MREB"/>
    <property type="match status" value="1"/>
</dbReference>
<dbReference type="InterPro" id="IPR043129">
    <property type="entry name" value="ATPase_NBD"/>
</dbReference>
<dbReference type="Proteomes" id="UP000754883">
    <property type="component" value="Unassembled WGS sequence"/>
</dbReference>
<dbReference type="SUPFAM" id="SSF53067">
    <property type="entry name" value="Actin-like ATPase domain"/>
    <property type="match status" value="1"/>
</dbReference>
<dbReference type="CDD" id="cd10170">
    <property type="entry name" value="ASKHA_NBD_HSP70"/>
    <property type="match status" value="1"/>
</dbReference>
<reference evidence="2" key="1">
    <citation type="submission" date="2019-06" db="EMBL/GenBank/DDBJ databases">
        <authorList>
            <person name="Broberg M."/>
        </authorList>
    </citation>
    <scope>NUCLEOTIDE SEQUENCE [LARGE SCALE GENOMIC DNA]</scope>
</reference>
<protein>
    <submittedName>
        <fullName evidence="1">Uncharacterized protein</fullName>
    </submittedName>
</protein>
<accession>A0A9N9UXL6</accession>
<comment type="caution">
    <text evidence="1">The sequence shown here is derived from an EMBL/GenBank/DDBJ whole genome shotgun (WGS) entry which is preliminary data.</text>
</comment>